<dbReference type="STRING" id="381751.SAMN05444391_0184"/>
<gene>
    <name evidence="10" type="ORF">SAMN05444391_0184</name>
</gene>
<reference evidence="10 11" key="1">
    <citation type="submission" date="2016-11" db="EMBL/GenBank/DDBJ databases">
        <authorList>
            <person name="Jaros S."/>
            <person name="Januszkiewicz K."/>
            <person name="Wedrychowicz H."/>
        </authorList>
    </citation>
    <scope>NUCLEOTIDE SEQUENCE [LARGE SCALE GENOMIC DNA]</scope>
    <source>
        <strain evidence="10 11">DSM 19557</strain>
    </source>
</reference>
<evidence type="ECO:0000256" key="5">
    <source>
        <dbReference type="ARBA" id="ARBA00048508"/>
    </source>
</evidence>
<dbReference type="InterPro" id="IPR050259">
    <property type="entry name" value="SDR"/>
</dbReference>
<dbReference type="FunFam" id="3.40.50.720:FF:000115">
    <property type="entry name" value="3-oxoacyl-[acyl-carrier-protein] reductase FabG"/>
    <property type="match status" value="1"/>
</dbReference>
<dbReference type="AlphaFoldDB" id="A0A1M6QCU7"/>
<dbReference type="NCBIfam" id="NF009466">
    <property type="entry name" value="PRK12826.1-2"/>
    <property type="match status" value="1"/>
</dbReference>
<protein>
    <recommendedName>
        <fullName evidence="8">3-oxoacyl-[acyl-carrier-protein] reductase</fullName>
        <ecNumber evidence="8">1.1.1.100</ecNumber>
    </recommendedName>
</protein>
<evidence type="ECO:0000256" key="2">
    <source>
        <dbReference type="ARBA" id="ARBA00006484"/>
    </source>
</evidence>
<dbReference type="Proteomes" id="UP000189810">
    <property type="component" value="Chromosome I"/>
</dbReference>
<keyword evidence="8" id="KW-0276">Fatty acid metabolism</keyword>
<feature type="binding site" evidence="7">
    <location>
        <position position="93"/>
    </location>
    <ligand>
        <name>NADP(+)</name>
        <dbReference type="ChEBI" id="CHEBI:58349"/>
    </ligand>
</feature>
<dbReference type="RefSeq" id="WP_079653382.1">
    <property type="nucleotide sequence ID" value="NZ_LT670846.1"/>
</dbReference>
<evidence type="ECO:0000313" key="11">
    <source>
        <dbReference type="Proteomes" id="UP000189810"/>
    </source>
</evidence>
<evidence type="ECO:0000256" key="7">
    <source>
        <dbReference type="PIRSR" id="PIRSR611284-2"/>
    </source>
</evidence>
<accession>A0A1M6QCU7</accession>
<dbReference type="PRINTS" id="PR00081">
    <property type="entry name" value="GDHRDH"/>
</dbReference>
<comment type="similarity">
    <text evidence="2 8">Belongs to the short-chain dehydrogenases/reductases (SDR) family.</text>
</comment>
<dbReference type="NCBIfam" id="NF009464">
    <property type="entry name" value="PRK12824.1"/>
    <property type="match status" value="1"/>
</dbReference>
<feature type="binding site" evidence="7">
    <location>
        <begin position="15"/>
        <end position="18"/>
    </location>
    <ligand>
        <name>NADP(+)</name>
        <dbReference type="ChEBI" id="CHEBI:58349"/>
    </ligand>
</feature>
<dbReference type="OrthoDB" id="9803333at2"/>
<dbReference type="Gene3D" id="3.40.50.720">
    <property type="entry name" value="NAD(P)-binding Rossmann-like Domain"/>
    <property type="match status" value="1"/>
</dbReference>
<keyword evidence="8" id="KW-0275">Fatty acid biosynthesis</keyword>
<dbReference type="CDD" id="cd05333">
    <property type="entry name" value="BKR_SDR_c"/>
    <property type="match status" value="1"/>
</dbReference>
<comment type="subunit">
    <text evidence="8">Homotetramer.</text>
</comment>
<dbReference type="EMBL" id="LT670846">
    <property type="protein sequence ID" value="SHK18011.1"/>
    <property type="molecule type" value="Genomic_DNA"/>
</dbReference>
<dbReference type="GO" id="GO:0006633">
    <property type="term" value="P:fatty acid biosynthetic process"/>
    <property type="evidence" value="ECO:0007669"/>
    <property type="project" value="UniProtKB-UniPathway"/>
</dbReference>
<dbReference type="InterPro" id="IPR020904">
    <property type="entry name" value="Sc_DH/Rdtase_CS"/>
</dbReference>
<evidence type="ECO:0000256" key="4">
    <source>
        <dbReference type="ARBA" id="ARBA00023002"/>
    </source>
</evidence>
<dbReference type="SUPFAM" id="SSF51735">
    <property type="entry name" value="NAD(P)-binding Rossmann-fold domains"/>
    <property type="match status" value="1"/>
</dbReference>
<keyword evidence="8" id="KW-0443">Lipid metabolism</keyword>
<dbReference type="NCBIfam" id="NF005559">
    <property type="entry name" value="PRK07231.1"/>
    <property type="match status" value="1"/>
</dbReference>
<keyword evidence="3 7" id="KW-0521">NADP</keyword>
<dbReference type="InterPro" id="IPR057326">
    <property type="entry name" value="KR_dom"/>
</dbReference>
<feature type="domain" description="Ketoreductase" evidence="9">
    <location>
        <begin position="9"/>
        <end position="189"/>
    </location>
</feature>
<comment type="catalytic activity">
    <reaction evidence="5 8">
        <text>a (3R)-hydroxyacyl-[ACP] + NADP(+) = a 3-oxoacyl-[ACP] + NADPH + H(+)</text>
        <dbReference type="Rhea" id="RHEA:17397"/>
        <dbReference type="Rhea" id="RHEA-COMP:9916"/>
        <dbReference type="Rhea" id="RHEA-COMP:9945"/>
        <dbReference type="ChEBI" id="CHEBI:15378"/>
        <dbReference type="ChEBI" id="CHEBI:57783"/>
        <dbReference type="ChEBI" id="CHEBI:58349"/>
        <dbReference type="ChEBI" id="CHEBI:78776"/>
        <dbReference type="ChEBI" id="CHEBI:78827"/>
        <dbReference type="EC" id="1.1.1.100"/>
    </reaction>
</comment>
<evidence type="ECO:0000313" key="10">
    <source>
        <dbReference type="EMBL" id="SHK18011.1"/>
    </source>
</evidence>
<dbReference type="UniPathway" id="UPA00094"/>
<dbReference type="PANTHER" id="PTHR42879:SF2">
    <property type="entry name" value="3-OXOACYL-[ACYL-CARRIER-PROTEIN] REDUCTASE FABG"/>
    <property type="match status" value="1"/>
</dbReference>
<evidence type="ECO:0000256" key="8">
    <source>
        <dbReference type="RuleBase" id="RU366074"/>
    </source>
</evidence>
<organism evidence="10 11">
    <name type="scientific">Thermocrinis minervae</name>
    <dbReference type="NCBI Taxonomy" id="381751"/>
    <lineage>
        <taxon>Bacteria</taxon>
        <taxon>Pseudomonadati</taxon>
        <taxon>Aquificota</taxon>
        <taxon>Aquificia</taxon>
        <taxon>Aquificales</taxon>
        <taxon>Aquificaceae</taxon>
        <taxon>Thermocrinis</taxon>
    </lineage>
</organism>
<comment type="function">
    <text evidence="1 8">Catalyzes the NADPH-dependent reduction of beta-ketoacyl-ACP substrates to beta-hydroxyacyl-ACP products, the first reductive step in the elongation cycle of fatty acid biosynthesis.</text>
</comment>
<dbReference type="NCBIfam" id="TIGR01830">
    <property type="entry name" value="3oxo_ACP_reduc"/>
    <property type="match status" value="1"/>
</dbReference>
<dbReference type="InterPro" id="IPR036291">
    <property type="entry name" value="NAD(P)-bd_dom_sf"/>
</dbReference>
<dbReference type="PRINTS" id="PR00080">
    <property type="entry name" value="SDRFAMILY"/>
</dbReference>
<dbReference type="PANTHER" id="PTHR42879">
    <property type="entry name" value="3-OXOACYL-(ACYL-CARRIER-PROTEIN) REDUCTASE"/>
    <property type="match status" value="1"/>
</dbReference>
<dbReference type="EC" id="1.1.1.100" evidence="8"/>
<keyword evidence="8" id="KW-0444">Lipid biosynthesis</keyword>
<comment type="pathway">
    <text evidence="8">Lipid metabolism; fatty acid biosynthesis.</text>
</comment>
<feature type="binding site" evidence="7">
    <location>
        <position position="191"/>
    </location>
    <ligand>
        <name>NADP(+)</name>
        <dbReference type="ChEBI" id="CHEBI:58349"/>
    </ligand>
</feature>
<evidence type="ECO:0000256" key="6">
    <source>
        <dbReference type="PIRSR" id="PIRSR611284-1"/>
    </source>
</evidence>
<feature type="active site" description="Proton acceptor" evidence="6">
    <location>
        <position position="158"/>
    </location>
</feature>
<feature type="binding site" evidence="7">
    <location>
        <begin position="158"/>
        <end position="162"/>
    </location>
    <ligand>
        <name>NADP(+)</name>
        <dbReference type="ChEBI" id="CHEBI:58349"/>
    </ligand>
</feature>
<evidence type="ECO:0000256" key="1">
    <source>
        <dbReference type="ARBA" id="ARBA00002607"/>
    </source>
</evidence>
<keyword evidence="11" id="KW-1185">Reference proteome</keyword>
<dbReference type="GO" id="GO:0004316">
    <property type="term" value="F:3-oxoacyl-[acyl-carrier-protein] reductase (NADPH) activity"/>
    <property type="evidence" value="ECO:0007669"/>
    <property type="project" value="UniProtKB-UniRule"/>
</dbReference>
<dbReference type="GO" id="GO:0051287">
    <property type="term" value="F:NAD binding"/>
    <property type="evidence" value="ECO:0007669"/>
    <property type="project" value="UniProtKB-UniRule"/>
</dbReference>
<dbReference type="Pfam" id="PF13561">
    <property type="entry name" value="adh_short_C2"/>
    <property type="match status" value="1"/>
</dbReference>
<evidence type="ECO:0000256" key="3">
    <source>
        <dbReference type="ARBA" id="ARBA00022857"/>
    </source>
</evidence>
<proteinExistence type="inferred from homology"/>
<dbReference type="PROSITE" id="PS00061">
    <property type="entry name" value="ADH_SHORT"/>
    <property type="match status" value="1"/>
</dbReference>
<name>A0A1M6QCU7_9AQUI</name>
<sequence>MLCIDLSGKKALVSGSTRGIGKAIALYLARAGADVIVTGRDKNRAQDVAQEIEKETGTKAFGFELKLDNPEAIKESYDEIEREVGPVDILVNNAGITKDKLFLRMSLEDWEEVLRVNLTGTFVLTSLVVKGMIKKRFGRIINISSVVGFTGNVGQVNYSSTKAALVGFTKSLAKELANRNITVNLVAPGFIKTDMTQNLPEDLKESYLKNIPLGRFGEPEDVAGVVAFLCSPYADYITGQVIHVNGGMY</sequence>
<keyword evidence="4 8" id="KW-0560">Oxidoreductase</keyword>
<dbReference type="SMART" id="SM00822">
    <property type="entry name" value="PKS_KR"/>
    <property type="match status" value="1"/>
</dbReference>
<dbReference type="InterPro" id="IPR011284">
    <property type="entry name" value="3oxo_ACP_reduc"/>
</dbReference>
<evidence type="ECO:0000259" key="9">
    <source>
        <dbReference type="SMART" id="SM00822"/>
    </source>
</evidence>
<dbReference type="InterPro" id="IPR002347">
    <property type="entry name" value="SDR_fam"/>
</dbReference>